<keyword evidence="2" id="KW-0238">DNA-binding</keyword>
<keyword evidence="2" id="KW-0614">Plasmid</keyword>
<protein>
    <submittedName>
        <fullName evidence="2">AbrB/MazE/SpoVT family DNA-binding domain-containing protein</fullName>
    </submittedName>
</protein>
<sequence length="89" mass="9939">MEENKREGVVSVTTTVQKWGNSLAVRIPTRIAESISMEQGTEIELTVGKTGIMLKPKNNKPTLDDLLARVTPENRHSEVDFGREGNELF</sequence>
<dbReference type="RefSeq" id="WP_048406251.1">
    <property type="nucleotide sequence ID" value="NZ_JARRUA010000024.1"/>
</dbReference>
<dbReference type="SMART" id="SM00966">
    <property type="entry name" value="SpoVT_AbrB"/>
    <property type="match status" value="1"/>
</dbReference>
<geneLocation type="plasmid" evidence="2">
    <name>unnamed1</name>
</geneLocation>
<evidence type="ECO:0000313" key="2">
    <source>
        <dbReference type="EMBL" id="AUS92834.1"/>
    </source>
</evidence>
<dbReference type="PANTHER" id="PTHR40516">
    <property type="entry name" value="ANTITOXIN CHPS-RELATED"/>
    <property type="match status" value="1"/>
</dbReference>
<dbReference type="InterPro" id="IPR039052">
    <property type="entry name" value="Antitox_PemI-like"/>
</dbReference>
<accession>A0A2I7ZJW1</accession>
<dbReference type="InterPro" id="IPR007159">
    <property type="entry name" value="SpoVT-AbrB_dom"/>
</dbReference>
<dbReference type="SUPFAM" id="SSF89447">
    <property type="entry name" value="AbrB/MazE/MraZ-like"/>
    <property type="match status" value="1"/>
</dbReference>
<dbReference type="AlphaFoldDB" id="A0A2I7ZJW1"/>
<dbReference type="GO" id="GO:0097351">
    <property type="term" value="F:toxin sequestering activity"/>
    <property type="evidence" value="ECO:0007669"/>
    <property type="project" value="InterPro"/>
</dbReference>
<name>A0A2I7ZJW1_9BACI</name>
<dbReference type="Pfam" id="PF04014">
    <property type="entry name" value="MazE_antitoxin"/>
    <property type="match status" value="1"/>
</dbReference>
<dbReference type="Gene3D" id="2.10.260.10">
    <property type="match status" value="1"/>
</dbReference>
<proteinExistence type="predicted"/>
<dbReference type="GO" id="GO:0003677">
    <property type="term" value="F:DNA binding"/>
    <property type="evidence" value="ECO:0007669"/>
    <property type="project" value="UniProtKB-KW"/>
</dbReference>
<dbReference type="EMBL" id="MF996509">
    <property type="protein sequence ID" value="AUS92834.1"/>
    <property type="molecule type" value="Genomic_DNA"/>
</dbReference>
<dbReference type="PANTHER" id="PTHR40516:SF1">
    <property type="entry name" value="ANTITOXIN CHPS-RELATED"/>
    <property type="match status" value="1"/>
</dbReference>
<feature type="domain" description="SpoVT-AbrB" evidence="1">
    <location>
        <begin position="17"/>
        <end position="62"/>
    </location>
</feature>
<evidence type="ECO:0000259" key="1">
    <source>
        <dbReference type="SMART" id="SM00966"/>
    </source>
</evidence>
<organism evidence="2">
    <name type="scientific">Bacillus glycinifermentans</name>
    <dbReference type="NCBI Taxonomy" id="1664069"/>
    <lineage>
        <taxon>Bacteria</taxon>
        <taxon>Bacillati</taxon>
        <taxon>Bacillota</taxon>
        <taxon>Bacilli</taxon>
        <taxon>Bacillales</taxon>
        <taxon>Bacillaceae</taxon>
        <taxon>Bacillus</taxon>
    </lineage>
</organism>
<dbReference type="InterPro" id="IPR037914">
    <property type="entry name" value="SpoVT-AbrB_sf"/>
</dbReference>
<dbReference type="EMBL" id="MF996509">
    <property type="protein sequence ID" value="AUS92788.1"/>
    <property type="molecule type" value="Genomic_DNA"/>
</dbReference>
<reference evidence="2" key="1">
    <citation type="submission" date="2017-09" db="EMBL/GenBank/DDBJ databases">
        <title>Sequences of three plasmids isolated from Bacillus glycinfermentans NCCP 15922.</title>
        <authorList>
            <person name="Yu W.-S."/>
            <person name="Do H.-N."/>
            <person name="Cheong H.-M."/>
            <person name="Hwang K.-J."/>
        </authorList>
    </citation>
    <scope>NUCLEOTIDE SEQUENCE</scope>
    <source>
        <strain evidence="2">KBN06P03352</strain>
        <plasmid evidence="2">unnamed1</plasmid>
    </source>
</reference>